<dbReference type="Gene3D" id="1.20.58.60">
    <property type="match status" value="4"/>
</dbReference>
<comment type="caution">
    <text evidence="3">The sequence shown here is derived from an EMBL/GenBank/DDBJ whole genome shotgun (WGS) entry which is preliminary data.</text>
</comment>
<protein>
    <submittedName>
        <fullName evidence="3">Spectrin alpha chain, erythrocytic</fullName>
    </submittedName>
</protein>
<dbReference type="Proteomes" id="UP001165941">
    <property type="component" value="Unassembled WGS sequence"/>
</dbReference>
<dbReference type="InterPro" id="IPR018159">
    <property type="entry name" value="Spectrin/alpha-actinin"/>
</dbReference>
<evidence type="ECO:0000313" key="4">
    <source>
        <dbReference type="Proteomes" id="UP001165941"/>
    </source>
</evidence>
<evidence type="ECO:0000256" key="1">
    <source>
        <dbReference type="ARBA" id="ARBA00022737"/>
    </source>
</evidence>
<keyword evidence="2" id="KW-0009">Actin-binding</keyword>
<organism evidence="3 4">
    <name type="scientific">Pontoporia blainvillei</name>
    <name type="common">Franciscana</name>
    <name type="synonym">Delphinus blainvillei</name>
    <dbReference type="NCBI Taxonomy" id="48723"/>
    <lineage>
        <taxon>Eukaryota</taxon>
        <taxon>Metazoa</taxon>
        <taxon>Chordata</taxon>
        <taxon>Craniata</taxon>
        <taxon>Vertebrata</taxon>
        <taxon>Euteleostomi</taxon>
        <taxon>Mammalia</taxon>
        <taxon>Eutheria</taxon>
        <taxon>Laurasiatheria</taxon>
        <taxon>Artiodactyla</taxon>
        <taxon>Whippomorpha</taxon>
        <taxon>Cetacea</taxon>
        <taxon>Odontoceti</taxon>
        <taxon>Pontoporiidae</taxon>
        <taxon>Pontoporia</taxon>
    </lineage>
</organism>
<name>A0ABX0RZL6_PONBL</name>
<sequence>MKEDLVSNWGHIRTLATSRYEKLQASYRYQRFLSDYDELSGWMKEKTALINADELPTDVTGGEALLDRHQQHKHEIDSYDDRFQSANETGRALLDASHEASDEVMDKMAVLTSHWDALLELWDKRWQQYEQCLELHLFYRDSEQVDSWISRQEAFLENEDLGNSLGSVEALLQKHDDFEEASTAQEEKITTLDKTATKLIDNDHYDSENIAAIRDGLLARQNALRERAATRRRLLEDSLLLQRLYQDSDDLKNWINKKKKLADDEDYKDTQNLKSQVQKQQVFEEELAANEIQLNNIQKTGQEMIESNHYASESVDVRLSEVAKLWTELLEATAQKGTQLYEANKQLQFENNAEDLKHWLEEVEWQARSEDYGKGLADTQNLLRKHGLLESAMAARQVCC</sequence>
<keyword evidence="4" id="KW-1185">Reference proteome</keyword>
<evidence type="ECO:0000313" key="3">
    <source>
        <dbReference type="EMBL" id="NIG58318.1"/>
    </source>
</evidence>
<dbReference type="SUPFAM" id="SSF46966">
    <property type="entry name" value="Spectrin repeat"/>
    <property type="match status" value="3"/>
</dbReference>
<dbReference type="Pfam" id="PF00435">
    <property type="entry name" value="Spectrin"/>
    <property type="match status" value="4"/>
</dbReference>
<dbReference type="EMBL" id="PGGH01032304">
    <property type="protein sequence ID" value="NIG58318.1"/>
    <property type="molecule type" value="Genomic_DNA"/>
</dbReference>
<dbReference type="PANTHER" id="PTHR11915">
    <property type="entry name" value="SPECTRIN/FILAMIN RELATED CYTOSKELETAL PROTEIN"/>
    <property type="match status" value="1"/>
</dbReference>
<dbReference type="SMART" id="SM00150">
    <property type="entry name" value="SPEC"/>
    <property type="match status" value="3"/>
</dbReference>
<keyword evidence="1" id="KW-0677">Repeat</keyword>
<evidence type="ECO:0000256" key="2">
    <source>
        <dbReference type="ARBA" id="ARBA00023203"/>
    </source>
</evidence>
<gene>
    <name evidence="3" type="ORF">BU61_1026</name>
</gene>
<dbReference type="InterPro" id="IPR002017">
    <property type="entry name" value="Spectrin_repeat"/>
</dbReference>
<accession>A0ABX0RZL6</accession>
<reference evidence="3" key="1">
    <citation type="submission" date="2018-05" db="EMBL/GenBank/DDBJ databases">
        <authorList>
            <person name="Pedro S.L.S."/>
            <person name="Freitas R.C."/>
            <person name="Barreto A.S."/>
            <person name="Lima A.O.S."/>
        </authorList>
    </citation>
    <scope>NUCLEOTIDE SEQUENCE</scope>
    <source>
        <strain evidence="3">BP203</strain>
        <tissue evidence="3">Muscle</tissue>
    </source>
</reference>
<proteinExistence type="predicted"/>
<dbReference type="CDD" id="cd00176">
    <property type="entry name" value="SPEC"/>
    <property type="match status" value="2"/>
</dbReference>